<gene>
    <name evidence="2" type="ORF">PECUL_23A017698</name>
</gene>
<feature type="compositionally biased region" description="Polar residues" evidence="1">
    <location>
        <begin position="166"/>
        <end position="179"/>
    </location>
</feature>
<name>A0AAD1THQ5_PELCU</name>
<keyword evidence="3" id="KW-1185">Reference proteome</keyword>
<evidence type="ECO:0000313" key="2">
    <source>
        <dbReference type="EMBL" id="CAH2324757.1"/>
    </source>
</evidence>
<organism evidence="2 3">
    <name type="scientific">Pelobates cultripes</name>
    <name type="common">Western spadefoot toad</name>
    <dbReference type="NCBI Taxonomy" id="61616"/>
    <lineage>
        <taxon>Eukaryota</taxon>
        <taxon>Metazoa</taxon>
        <taxon>Chordata</taxon>
        <taxon>Craniata</taxon>
        <taxon>Vertebrata</taxon>
        <taxon>Euteleostomi</taxon>
        <taxon>Amphibia</taxon>
        <taxon>Batrachia</taxon>
        <taxon>Anura</taxon>
        <taxon>Pelobatoidea</taxon>
        <taxon>Pelobatidae</taxon>
        <taxon>Pelobates</taxon>
    </lineage>
</organism>
<dbReference type="AlphaFoldDB" id="A0AAD1THQ5"/>
<evidence type="ECO:0000313" key="3">
    <source>
        <dbReference type="Proteomes" id="UP001295444"/>
    </source>
</evidence>
<reference evidence="2" key="1">
    <citation type="submission" date="2022-03" db="EMBL/GenBank/DDBJ databases">
        <authorList>
            <person name="Alioto T."/>
            <person name="Alioto T."/>
            <person name="Gomez Garrido J."/>
        </authorList>
    </citation>
    <scope>NUCLEOTIDE SEQUENCE</scope>
</reference>
<feature type="compositionally biased region" description="Basic and acidic residues" evidence="1">
    <location>
        <begin position="128"/>
        <end position="137"/>
    </location>
</feature>
<feature type="region of interest" description="Disordered" evidence="1">
    <location>
        <begin position="114"/>
        <end position="236"/>
    </location>
</feature>
<feature type="compositionally biased region" description="Basic and acidic residues" evidence="1">
    <location>
        <begin position="55"/>
        <end position="72"/>
    </location>
</feature>
<proteinExistence type="predicted"/>
<evidence type="ECO:0000256" key="1">
    <source>
        <dbReference type="SAM" id="MobiDB-lite"/>
    </source>
</evidence>
<feature type="region of interest" description="Disordered" evidence="1">
    <location>
        <begin position="54"/>
        <end position="102"/>
    </location>
</feature>
<protein>
    <submittedName>
        <fullName evidence="2">Uncharacterized protein</fullName>
    </submittedName>
</protein>
<sequence>MDNSDLVTELDNNVNNRMTKFEKEIVTKKNSKFLRDKKDFEGGLIRNWQRKAYRKNRDTPTLRSGNKSEIRNSHSIHQYPKKRNMNPGNSSRESYNKTTGHGHNTYAEIARFKPHNQMNQSYTPRRGYNRDERDIRYTPKKPYNNAWRRQDNPNHIPLSESRDLLTTRSINDSSANTDPNELGARPKPPRSHNYGSSRDVHFLGEGPSDIPKTFPLFSKRGAGKEIHPQGNKRKGK</sequence>
<dbReference type="Proteomes" id="UP001295444">
    <property type="component" value="Chromosome 12"/>
</dbReference>
<feature type="compositionally biased region" description="Polar residues" evidence="1">
    <location>
        <begin position="86"/>
        <end position="102"/>
    </location>
</feature>
<dbReference type="EMBL" id="OW240923">
    <property type="protein sequence ID" value="CAH2324757.1"/>
    <property type="molecule type" value="Genomic_DNA"/>
</dbReference>
<accession>A0AAD1THQ5</accession>